<evidence type="ECO:0000256" key="4">
    <source>
        <dbReference type="PROSITE-ProRule" id="PRU00284"/>
    </source>
</evidence>
<dbReference type="GO" id="GO:0005886">
    <property type="term" value="C:plasma membrane"/>
    <property type="evidence" value="ECO:0007669"/>
    <property type="project" value="TreeGrafter"/>
</dbReference>
<keyword evidence="10" id="KW-1185">Reference proteome</keyword>
<proteinExistence type="inferred from homology"/>
<evidence type="ECO:0000259" key="7">
    <source>
        <dbReference type="PROSITE" id="PS50111"/>
    </source>
</evidence>
<evidence type="ECO:0000259" key="8">
    <source>
        <dbReference type="PROSITE" id="PS50885"/>
    </source>
</evidence>
<dbReference type="InterPro" id="IPR004089">
    <property type="entry name" value="MCPsignal_dom"/>
</dbReference>
<dbReference type="CDD" id="cd11386">
    <property type="entry name" value="MCP_signal"/>
    <property type="match status" value="1"/>
</dbReference>
<comment type="caution">
    <text evidence="9">The sequence shown here is derived from an EMBL/GenBank/DDBJ whole genome shotgun (WGS) entry which is preliminary data.</text>
</comment>
<keyword evidence="2" id="KW-0488">Methylation</keyword>
<dbReference type="InterPro" id="IPR003660">
    <property type="entry name" value="HAMP_dom"/>
</dbReference>
<evidence type="ECO:0000256" key="1">
    <source>
        <dbReference type="ARBA" id="ARBA00004370"/>
    </source>
</evidence>
<evidence type="ECO:0000256" key="3">
    <source>
        <dbReference type="ARBA" id="ARBA00029447"/>
    </source>
</evidence>
<sequence>MAMGYLSRISVGRKLQWVLGVALVSLGLVGAFGAAQIARIASSTAQIGGSWLPAAVQAQRMAQLAAAVRNREFAYILVSYDERAQVLPKLQRNIEQMSEQLQRFGTLPLDPRERRTYERVVNEWHTYQSFTAQIEDAIDRAAHASARQIIMQDSAKSFERLTGELDELSQASERAADRAGAEAGGLAHRSLAWIVAAVIVAAAVAAALMTLVVRAITVPLKRAVDIAQTVARGDLTLRIDTRGEDETARLIRSLAEMSERLRKLIAEVSDGVQSVNIASGEIASGNQDLSSRTENVAFSVQQTAEYMSQVNAVVAQSVDTAQQASVLSRQASDAAERGGEMVSRVVGSMEAITDSSRKIGEITTVIDGIAFQTNILALNAAVEAARAGEQGRGFAVVAGEVRMLAQRAAAAAKEIRELVGSSSANVEAGGRLVNEAGASMIDIVDAVRRVNALIETIADSAQAQQRDLNHVREAVEHIDETTQQNAALVEQSASAAVALREQADRLAEQVSVFRLHA</sequence>
<dbReference type="PANTHER" id="PTHR43531">
    <property type="entry name" value="PROTEIN ICFG"/>
    <property type="match status" value="1"/>
</dbReference>
<organism evidence="9 10">
    <name type="scientific">Trinickia dabaoshanensis</name>
    <dbReference type="NCBI Taxonomy" id="564714"/>
    <lineage>
        <taxon>Bacteria</taxon>
        <taxon>Pseudomonadati</taxon>
        <taxon>Pseudomonadota</taxon>
        <taxon>Betaproteobacteria</taxon>
        <taxon>Burkholderiales</taxon>
        <taxon>Burkholderiaceae</taxon>
        <taxon>Trinickia</taxon>
    </lineage>
</organism>
<evidence type="ECO:0000313" key="10">
    <source>
        <dbReference type="Proteomes" id="UP000235616"/>
    </source>
</evidence>
<dbReference type="PANTHER" id="PTHR43531:SF14">
    <property type="entry name" value="METHYL-ACCEPTING CHEMOTAXIS PROTEIN I-RELATED"/>
    <property type="match status" value="1"/>
</dbReference>
<dbReference type="SMART" id="SM00283">
    <property type="entry name" value="MA"/>
    <property type="match status" value="1"/>
</dbReference>
<dbReference type="SUPFAM" id="SSF58104">
    <property type="entry name" value="Methyl-accepting chemotaxis protein (MCP) signaling domain"/>
    <property type="match status" value="1"/>
</dbReference>
<evidence type="ECO:0000256" key="2">
    <source>
        <dbReference type="ARBA" id="ARBA00022481"/>
    </source>
</evidence>
<dbReference type="AlphaFoldDB" id="A0A2N7VHR3"/>
<feature type="transmembrane region" description="Helical" evidence="6">
    <location>
        <begin position="191"/>
        <end position="213"/>
    </location>
</feature>
<evidence type="ECO:0000256" key="6">
    <source>
        <dbReference type="SAM" id="Phobius"/>
    </source>
</evidence>
<gene>
    <name evidence="9" type="ORF">C0Z18_22915</name>
</gene>
<keyword evidence="5" id="KW-0175">Coiled coil</keyword>
<accession>A0A2N7VHR3</accession>
<keyword evidence="4" id="KW-0807">Transducer</keyword>
<dbReference type="EMBL" id="PNYA01000023">
    <property type="protein sequence ID" value="PMS16691.1"/>
    <property type="molecule type" value="Genomic_DNA"/>
</dbReference>
<comment type="similarity">
    <text evidence="3">Belongs to the methyl-accepting chemotaxis (MCP) protein family.</text>
</comment>
<dbReference type="SMART" id="SM00304">
    <property type="entry name" value="HAMP"/>
    <property type="match status" value="1"/>
</dbReference>
<protein>
    <submittedName>
        <fullName evidence="9">Methyl-accepting chemotaxis protein</fullName>
    </submittedName>
</protein>
<dbReference type="FunFam" id="1.10.287.950:FF:000001">
    <property type="entry name" value="Methyl-accepting chemotaxis sensory transducer"/>
    <property type="match status" value="1"/>
</dbReference>
<dbReference type="PROSITE" id="PS50111">
    <property type="entry name" value="CHEMOTAXIS_TRANSDUC_2"/>
    <property type="match status" value="1"/>
</dbReference>
<dbReference type="Proteomes" id="UP000235616">
    <property type="component" value="Unassembled WGS sequence"/>
</dbReference>
<dbReference type="Gene3D" id="1.10.287.950">
    <property type="entry name" value="Methyl-accepting chemotaxis protein"/>
    <property type="match status" value="1"/>
</dbReference>
<dbReference type="Pfam" id="PF00015">
    <property type="entry name" value="MCPsignal"/>
    <property type="match status" value="1"/>
</dbReference>
<feature type="domain" description="HAMP" evidence="8">
    <location>
        <begin position="214"/>
        <end position="266"/>
    </location>
</feature>
<dbReference type="InterPro" id="IPR004090">
    <property type="entry name" value="Chemotax_Me-accpt_rcpt"/>
</dbReference>
<keyword evidence="6" id="KW-0472">Membrane</keyword>
<dbReference type="CDD" id="cd06225">
    <property type="entry name" value="HAMP"/>
    <property type="match status" value="1"/>
</dbReference>
<keyword evidence="6" id="KW-0812">Transmembrane</keyword>
<comment type="subcellular location">
    <subcellularLocation>
        <location evidence="1">Membrane</location>
    </subcellularLocation>
</comment>
<dbReference type="InterPro" id="IPR051310">
    <property type="entry name" value="MCP_chemotaxis"/>
</dbReference>
<dbReference type="PRINTS" id="PR00260">
    <property type="entry name" value="CHEMTRNSDUCR"/>
</dbReference>
<keyword evidence="6" id="KW-1133">Transmembrane helix</keyword>
<name>A0A2N7VHR3_9BURK</name>
<dbReference type="InterPro" id="IPR024478">
    <property type="entry name" value="HlyB_4HB_MCP"/>
</dbReference>
<feature type="domain" description="Methyl-accepting transducer" evidence="7">
    <location>
        <begin position="271"/>
        <end position="500"/>
    </location>
</feature>
<dbReference type="GO" id="GO:0004888">
    <property type="term" value="F:transmembrane signaling receptor activity"/>
    <property type="evidence" value="ECO:0007669"/>
    <property type="project" value="InterPro"/>
</dbReference>
<dbReference type="GO" id="GO:0006935">
    <property type="term" value="P:chemotaxis"/>
    <property type="evidence" value="ECO:0007669"/>
    <property type="project" value="InterPro"/>
</dbReference>
<dbReference type="GO" id="GO:0007165">
    <property type="term" value="P:signal transduction"/>
    <property type="evidence" value="ECO:0007669"/>
    <property type="project" value="UniProtKB-KW"/>
</dbReference>
<feature type="coiled-coil region" evidence="5">
    <location>
        <begin position="471"/>
        <end position="509"/>
    </location>
</feature>
<evidence type="ECO:0000256" key="5">
    <source>
        <dbReference type="SAM" id="Coils"/>
    </source>
</evidence>
<reference evidence="9 10" key="1">
    <citation type="submission" date="2018-01" db="EMBL/GenBank/DDBJ databases">
        <title>Whole genome analyses suggest that Burkholderia sensu lato contains two further novel genera in the rhizoxinica-symbiotica group Mycetohabitans gen. nov., and Trinickia gen. nov.: implications for the evolution of diazotrophy and nodulation in the Burkholderiaceae.</title>
        <authorList>
            <person name="Estrada-de los Santos P."/>
            <person name="Palmer M."/>
            <person name="Chavez-Ramirez B."/>
            <person name="Beukes C."/>
            <person name="Steenkamp E.T."/>
            <person name="Hirsch A.M."/>
            <person name="Manyaka P."/>
            <person name="Maluk M."/>
            <person name="Lafos M."/>
            <person name="Crook M."/>
            <person name="Gross E."/>
            <person name="Simon M.F."/>
            <person name="Bueno dos Reis Junior F."/>
            <person name="Poole P.S."/>
            <person name="Venter S.N."/>
            <person name="James E.K."/>
        </authorList>
    </citation>
    <scope>NUCLEOTIDE SEQUENCE [LARGE SCALE GENOMIC DNA]</scope>
    <source>
        <strain evidence="9 10">GIMN1.004</strain>
    </source>
</reference>
<dbReference type="Pfam" id="PF00672">
    <property type="entry name" value="HAMP"/>
    <property type="match status" value="1"/>
</dbReference>
<evidence type="ECO:0000313" key="9">
    <source>
        <dbReference type="EMBL" id="PMS16691.1"/>
    </source>
</evidence>
<dbReference type="PROSITE" id="PS50885">
    <property type="entry name" value="HAMP"/>
    <property type="match status" value="1"/>
</dbReference>
<dbReference type="Pfam" id="PF12729">
    <property type="entry name" value="4HB_MCP_1"/>
    <property type="match status" value="1"/>
</dbReference>